<comment type="caution">
    <text evidence="1">The sequence shown here is derived from an EMBL/GenBank/DDBJ whole genome shotgun (WGS) entry which is preliminary data.</text>
</comment>
<dbReference type="OrthoDB" id="2343799at2759"/>
<evidence type="ECO:0000313" key="2">
    <source>
        <dbReference type="Proteomes" id="UP000684084"/>
    </source>
</evidence>
<dbReference type="EMBL" id="CAGKOT010000022">
    <property type="protein sequence ID" value="CAB5366480.1"/>
    <property type="molecule type" value="Genomic_DNA"/>
</dbReference>
<dbReference type="VEuPathDB" id="FungiDB:FUN_022596"/>
<protein>
    <submittedName>
        <fullName evidence="1">Uncharacterized protein</fullName>
    </submittedName>
</protein>
<organism evidence="1 2">
    <name type="scientific">Rhizophagus irregularis</name>
    <dbReference type="NCBI Taxonomy" id="588596"/>
    <lineage>
        <taxon>Eukaryota</taxon>
        <taxon>Fungi</taxon>
        <taxon>Fungi incertae sedis</taxon>
        <taxon>Mucoromycota</taxon>
        <taxon>Glomeromycotina</taxon>
        <taxon>Glomeromycetes</taxon>
        <taxon>Glomerales</taxon>
        <taxon>Glomeraceae</taxon>
        <taxon>Rhizophagus</taxon>
    </lineage>
</organism>
<reference evidence="1" key="1">
    <citation type="submission" date="2020-05" db="EMBL/GenBank/DDBJ databases">
        <authorList>
            <person name="Rincon C."/>
            <person name="Sanders R I."/>
            <person name="Robbins C."/>
            <person name="Chaturvedi A."/>
        </authorList>
    </citation>
    <scope>NUCLEOTIDE SEQUENCE</scope>
    <source>
        <strain evidence="1">CHB12</strain>
    </source>
</reference>
<dbReference type="VEuPathDB" id="FungiDB:RhiirA1_455133"/>
<evidence type="ECO:0000313" key="1">
    <source>
        <dbReference type="EMBL" id="CAB5366480.1"/>
    </source>
</evidence>
<name>A0A2I1EBM8_9GLOM</name>
<dbReference type="AlphaFoldDB" id="A0A2I1EBM8"/>
<proteinExistence type="predicted"/>
<sequence length="128" mass="14877">MSSKNYEPRTGGAPYIQRIKLCNSNNKKARRKPLKLCSDCKETKACVSLISSKVNRIEEIINNYHKNPKKKIEQISKFNTKFTLNNVPCELEYDLSNFTLENLQKLAIFTTQNYSNNNSYNVSSKHFY</sequence>
<gene>
    <name evidence="1" type="ORF">CHRIB12_LOCUS10906</name>
</gene>
<dbReference type="VEuPathDB" id="FungiDB:RhiirFUN_006235"/>
<accession>A0A2I1EBM8</accession>
<dbReference type="Proteomes" id="UP000684084">
    <property type="component" value="Unassembled WGS sequence"/>
</dbReference>